<name>A0A151M2X4_ALLMI</name>
<evidence type="ECO:0000313" key="3">
    <source>
        <dbReference type="Proteomes" id="UP000050525"/>
    </source>
</evidence>
<feature type="region of interest" description="Disordered" evidence="1">
    <location>
        <begin position="1"/>
        <end position="31"/>
    </location>
</feature>
<dbReference type="EMBL" id="AKHW03006769">
    <property type="protein sequence ID" value="KYO18875.1"/>
    <property type="molecule type" value="Genomic_DNA"/>
</dbReference>
<dbReference type="Proteomes" id="UP000050525">
    <property type="component" value="Unassembled WGS sequence"/>
</dbReference>
<organism evidence="2 3">
    <name type="scientific">Alligator mississippiensis</name>
    <name type="common">American alligator</name>
    <dbReference type="NCBI Taxonomy" id="8496"/>
    <lineage>
        <taxon>Eukaryota</taxon>
        <taxon>Metazoa</taxon>
        <taxon>Chordata</taxon>
        <taxon>Craniata</taxon>
        <taxon>Vertebrata</taxon>
        <taxon>Euteleostomi</taxon>
        <taxon>Archelosauria</taxon>
        <taxon>Archosauria</taxon>
        <taxon>Crocodylia</taxon>
        <taxon>Alligatoridae</taxon>
        <taxon>Alligatorinae</taxon>
        <taxon>Alligator</taxon>
    </lineage>
</organism>
<sequence>MDEIQVVETDSWTPKTGTVADPQQTTSVPQAESMEMADKLKPKGSAEVDDAFIDNFQNLHISGPVRIKKQDFIASHSSNATLQLSEKRRYS</sequence>
<reference evidence="2 3" key="1">
    <citation type="journal article" date="2012" name="Genome Biol.">
        <title>Sequencing three crocodilian genomes to illuminate the evolution of archosaurs and amniotes.</title>
        <authorList>
            <person name="St John J.A."/>
            <person name="Braun E.L."/>
            <person name="Isberg S.R."/>
            <person name="Miles L.G."/>
            <person name="Chong A.Y."/>
            <person name="Gongora J."/>
            <person name="Dalzell P."/>
            <person name="Moran C."/>
            <person name="Bed'hom B."/>
            <person name="Abzhanov A."/>
            <person name="Burgess S.C."/>
            <person name="Cooksey A.M."/>
            <person name="Castoe T.A."/>
            <person name="Crawford N.G."/>
            <person name="Densmore L.D."/>
            <person name="Drew J.C."/>
            <person name="Edwards S.V."/>
            <person name="Faircloth B.C."/>
            <person name="Fujita M.K."/>
            <person name="Greenwold M.J."/>
            <person name="Hoffmann F.G."/>
            <person name="Howard J.M."/>
            <person name="Iguchi T."/>
            <person name="Janes D.E."/>
            <person name="Khan S.Y."/>
            <person name="Kohno S."/>
            <person name="de Koning A.J."/>
            <person name="Lance S.L."/>
            <person name="McCarthy F.M."/>
            <person name="McCormack J.E."/>
            <person name="Merchant M.E."/>
            <person name="Peterson D.G."/>
            <person name="Pollock D.D."/>
            <person name="Pourmand N."/>
            <person name="Raney B.J."/>
            <person name="Roessler K.A."/>
            <person name="Sanford J.R."/>
            <person name="Sawyer R.H."/>
            <person name="Schmidt C.J."/>
            <person name="Triplett E.W."/>
            <person name="Tuberville T.D."/>
            <person name="Venegas-Anaya M."/>
            <person name="Howard J.T."/>
            <person name="Jarvis E.D."/>
            <person name="Guillette L.J.Jr."/>
            <person name="Glenn T.C."/>
            <person name="Green R.E."/>
            <person name="Ray D.A."/>
        </authorList>
    </citation>
    <scope>NUCLEOTIDE SEQUENCE [LARGE SCALE GENOMIC DNA]</scope>
    <source>
        <strain evidence="2">KSC_2009_1</strain>
    </source>
</reference>
<protein>
    <submittedName>
        <fullName evidence="2">Uncharacterized protein</fullName>
    </submittedName>
</protein>
<dbReference type="AlphaFoldDB" id="A0A151M2X4"/>
<evidence type="ECO:0000256" key="1">
    <source>
        <dbReference type="SAM" id="MobiDB-lite"/>
    </source>
</evidence>
<comment type="caution">
    <text evidence="2">The sequence shown here is derived from an EMBL/GenBank/DDBJ whole genome shotgun (WGS) entry which is preliminary data.</text>
</comment>
<evidence type="ECO:0000313" key="2">
    <source>
        <dbReference type="EMBL" id="KYO18875.1"/>
    </source>
</evidence>
<keyword evidence="3" id="KW-1185">Reference proteome</keyword>
<accession>A0A151M2X4</accession>
<feature type="compositionally biased region" description="Polar residues" evidence="1">
    <location>
        <begin position="8"/>
        <end position="30"/>
    </location>
</feature>
<proteinExistence type="predicted"/>
<gene>
    <name evidence="2" type="ORF">Y1Q_0018860</name>
</gene>